<feature type="region of interest" description="Disordered" evidence="12">
    <location>
        <begin position="1"/>
        <end position="27"/>
    </location>
</feature>
<dbReference type="Gene3D" id="1.10.10.2590">
    <property type="entry name" value="BEN domain"/>
    <property type="match status" value="1"/>
</dbReference>
<dbReference type="GO" id="GO:0003677">
    <property type="term" value="F:DNA binding"/>
    <property type="evidence" value="ECO:0007669"/>
    <property type="project" value="UniProtKB-KW"/>
</dbReference>
<dbReference type="GO" id="GO:0005634">
    <property type="term" value="C:nucleus"/>
    <property type="evidence" value="ECO:0007669"/>
    <property type="project" value="UniProtKB-SubCell"/>
</dbReference>
<dbReference type="GO" id="GO:0006325">
    <property type="term" value="P:chromatin organization"/>
    <property type="evidence" value="ECO:0007669"/>
    <property type="project" value="UniProtKB-KW"/>
</dbReference>
<dbReference type="GO" id="GO:0042177">
    <property type="term" value="P:negative regulation of protein catabolic process"/>
    <property type="evidence" value="ECO:0007669"/>
    <property type="project" value="TreeGrafter"/>
</dbReference>
<reference evidence="14 15" key="1">
    <citation type="submission" date="2019-02" db="EMBL/GenBank/DDBJ databases">
        <title>Opniocepnalus argus genome.</title>
        <authorList>
            <person name="Zhou C."/>
            <person name="Xiao S."/>
        </authorList>
    </citation>
    <scope>NUCLEOTIDE SEQUENCE [LARGE SCALE GENOMIC DNA]</scope>
    <source>
        <strain evidence="14">OARG1902GOOAL</strain>
        <tissue evidence="14">Muscle</tissue>
    </source>
</reference>
<dbReference type="InterPro" id="IPR042343">
    <property type="entry name" value="BANP"/>
</dbReference>
<dbReference type="PROSITE" id="PS51457">
    <property type="entry name" value="BEN"/>
    <property type="match status" value="1"/>
</dbReference>
<dbReference type="Proteomes" id="UP000503349">
    <property type="component" value="Chromosome 4"/>
</dbReference>
<sequence>MLDNHEDDEERPLKKKRKLSNSQENSNNQDISFIKNLLVSCTTSISQRLEGVESKLQALDATCKALGRKLDSLMPYTKSPIQVPMVAGSPQGATQTWNKVRCTVARRRQNTILVKVPGPEESQEEQESGSEASDSVSNGGQPSNAQNGQNVTLITLNSEDDYPDGTWLGDENNPEMRVRCPVSPADMLHISTNCRTAEKMALTLLDYLFHREVQAMSNLSGQGKHGKKQLDPLMIYGIRCHLFHKFGITESDWYRIKQSIDSKCRTAWRRKQRGQSLAVKSFSKRTPRNSVTEGGIAEETAHIETATQQTLHYTLANQQVQFHHIGEDGQVQVIPQGQLHIAQVPQGEEVQITQDSEGNLQIHQVHVGQDGQVLRGAQLIAVASADGGATAVEGSTLPPDIQVQYVQLAPVADHTAAVQAAELAPALQADMEVKEAIQGAIQGENSEVVQIVTSVAT</sequence>
<reference evidence="15" key="2">
    <citation type="submission" date="2019-02" db="EMBL/GenBank/DDBJ databases">
        <title>Opniocepnalus argus Var Kimnra genome.</title>
        <authorList>
            <person name="Zhou C."/>
            <person name="Xiao S."/>
        </authorList>
    </citation>
    <scope>NUCLEOTIDE SEQUENCE [LARGE SCALE GENOMIC DNA]</scope>
</reference>
<dbReference type="PANTHER" id="PTHR16243:SF2">
    <property type="entry name" value="PROTEIN BANP"/>
    <property type="match status" value="1"/>
</dbReference>
<evidence type="ECO:0000256" key="3">
    <source>
        <dbReference type="ARBA" id="ARBA00015794"/>
    </source>
</evidence>
<evidence type="ECO:0000256" key="7">
    <source>
        <dbReference type="ARBA" id="ARBA00023054"/>
    </source>
</evidence>
<keyword evidence="15" id="KW-1185">Reference proteome</keyword>
<evidence type="ECO:0000256" key="8">
    <source>
        <dbReference type="ARBA" id="ARBA00023125"/>
    </source>
</evidence>
<keyword evidence="6" id="KW-0805">Transcription regulation</keyword>
<keyword evidence="4" id="KW-0678">Repressor</keyword>
<dbReference type="GO" id="GO:0034504">
    <property type="term" value="P:protein localization to nucleus"/>
    <property type="evidence" value="ECO:0007669"/>
    <property type="project" value="TreeGrafter"/>
</dbReference>
<keyword evidence="5" id="KW-0156">Chromatin regulator</keyword>
<name>A0A6G1PG23_CHAAH</name>
<dbReference type="SMART" id="SM01025">
    <property type="entry name" value="BEN"/>
    <property type="match status" value="1"/>
</dbReference>
<dbReference type="InterPro" id="IPR018379">
    <property type="entry name" value="BEN_domain"/>
</dbReference>
<evidence type="ECO:0000256" key="10">
    <source>
        <dbReference type="ARBA" id="ARBA00023242"/>
    </source>
</evidence>
<dbReference type="AlphaFoldDB" id="A0A6G1PG23"/>
<dbReference type="PANTHER" id="PTHR16243">
    <property type="entry name" value="BTG3-ASSOCIATED NUCLEAR PROTEIN BANP"/>
    <property type="match status" value="1"/>
</dbReference>
<accession>A0A6G1PG23</accession>
<evidence type="ECO:0000256" key="6">
    <source>
        <dbReference type="ARBA" id="ARBA00023015"/>
    </source>
</evidence>
<keyword evidence="10" id="KW-0539">Nucleus</keyword>
<protein>
    <recommendedName>
        <fullName evidence="3">Protein BANP</fullName>
    </recommendedName>
</protein>
<gene>
    <name evidence="14" type="ORF">EXN66_Car004648</name>
</gene>
<dbReference type="FunFam" id="1.10.10.2590:FF:000001">
    <property type="entry name" value="protein BANP isoform X1"/>
    <property type="match status" value="1"/>
</dbReference>
<dbReference type="Pfam" id="PF10523">
    <property type="entry name" value="BEN"/>
    <property type="match status" value="1"/>
</dbReference>
<keyword evidence="11" id="KW-0131">Cell cycle</keyword>
<evidence type="ECO:0000259" key="13">
    <source>
        <dbReference type="PROSITE" id="PS51457"/>
    </source>
</evidence>
<feature type="region of interest" description="Disordered" evidence="12">
    <location>
        <begin position="111"/>
        <end position="148"/>
    </location>
</feature>
<keyword evidence="9" id="KW-0804">Transcription</keyword>
<organism evidence="14 15">
    <name type="scientific">Channa argus</name>
    <name type="common">Northern snakehead</name>
    <name type="synonym">Ophicephalus argus</name>
    <dbReference type="NCBI Taxonomy" id="215402"/>
    <lineage>
        <taxon>Eukaryota</taxon>
        <taxon>Metazoa</taxon>
        <taxon>Chordata</taxon>
        <taxon>Craniata</taxon>
        <taxon>Vertebrata</taxon>
        <taxon>Euteleostomi</taxon>
        <taxon>Actinopterygii</taxon>
        <taxon>Neopterygii</taxon>
        <taxon>Teleostei</taxon>
        <taxon>Neoteleostei</taxon>
        <taxon>Acanthomorphata</taxon>
        <taxon>Anabantaria</taxon>
        <taxon>Anabantiformes</taxon>
        <taxon>Channoidei</taxon>
        <taxon>Channidae</taxon>
        <taxon>Channa</taxon>
    </lineage>
</organism>
<comment type="similarity">
    <text evidence="2">Belongs to the BANP/SMAR1 family.</text>
</comment>
<feature type="domain" description="BEN" evidence="13">
    <location>
        <begin position="175"/>
        <end position="271"/>
    </location>
</feature>
<evidence type="ECO:0000313" key="14">
    <source>
        <dbReference type="EMBL" id="KAF3688976.1"/>
    </source>
</evidence>
<evidence type="ECO:0000256" key="2">
    <source>
        <dbReference type="ARBA" id="ARBA00009735"/>
    </source>
</evidence>
<evidence type="ECO:0000256" key="5">
    <source>
        <dbReference type="ARBA" id="ARBA00022853"/>
    </source>
</evidence>
<feature type="compositionally biased region" description="Polar residues" evidence="12">
    <location>
        <begin position="132"/>
        <end position="148"/>
    </location>
</feature>
<comment type="subcellular location">
    <subcellularLocation>
        <location evidence="1">Nucleus</location>
    </subcellularLocation>
</comment>
<evidence type="ECO:0000256" key="9">
    <source>
        <dbReference type="ARBA" id="ARBA00023163"/>
    </source>
</evidence>
<keyword evidence="7" id="KW-0175">Coiled coil</keyword>
<evidence type="ECO:0000256" key="4">
    <source>
        <dbReference type="ARBA" id="ARBA00022491"/>
    </source>
</evidence>
<proteinExistence type="inferred from homology"/>
<evidence type="ECO:0000313" key="15">
    <source>
        <dbReference type="Proteomes" id="UP000503349"/>
    </source>
</evidence>
<evidence type="ECO:0000256" key="12">
    <source>
        <dbReference type="SAM" id="MobiDB-lite"/>
    </source>
</evidence>
<dbReference type="EMBL" id="CM015715">
    <property type="protein sequence ID" value="KAF3688976.1"/>
    <property type="molecule type" value="Genomic_DNA"/>
</dbReference>
<evidence type="ECO:0000256" key="1">
    <source>
        <dbReference type="ARBA" id="ARBA00004123"/>
    </source>
</evidence>
<feature type="compositionally biased region" description="Acidic residues" evidence="12">
    <location>
        <begin position="1"/>
        <end position="10"/>
    </location>
</feature>
<keyword evidence="8" id="KW-0238">DNA-binding</keyword>
<evidence type="ECO:0000256" key="11">
    <source>
        <dbReference type="ARBA" id="ARBA00023306"/>
    </source>
</evidence>